<dbReference type="EMBL" id="JACIFY010000012">
    <property type="protein sequence ID" value="MBB4237016.1"/>
    <property type="molecule type" value="Genomic_DNA"/>
</dbReference>
<proteinExistence type="predicted"/>
<accession>A0A7W6R511</accession>
<name>A0A7W6R511_9HYPH</name>
<protein>
    <submittedName>
        <fullName evidence="1">Ribosomal protein L37AE/L43A</fullName>
    </submittedName>
</protein>
<gene>
    <name evidence="1" type="ORF">GGD57_003612</name>
</gene>
<dbReference type="RefSeq" id="WP_184471615.1">
    <property type="nucleotide sequence ID" value="NZ_JACIFY010000012.1"/>
</dbReference>
<reference evidence="1 2" key="1">
    <citation type="submission" date="2020-08" db="EMBL/GenBank/DDBJ databases">
        <title>Genomic Encyclopedia of Type Strains, Phase IV (KMG-V): Genome sequencing to study the core and pangenomes of soil and plant-associated prokaryotes.</title>
        <authorList>
            <person name="Whitman W."/>
        </authorList>
    </citation>
    <scope>NUCLEOTIDE SEQUENCE [LARGE SCALE GENOMIC DNA]</scope>
    <source>
        <strain evidence="1 2">SEMIA 4089</strain>
    </source>
</reference>
<comment type="caution">
    <text evidence="1">The sequence shown here is derived from an EMBL/GenBank/DDBJ whole genome shotgun (WGS) entry which is preliminary data.</text>
</comment>
<evidence type="ECO:0000313" key="1">
    <source>
        <dbReference type="EMBL" id="MBB4237016.1"/>
    </source>
</evidence>
<dbReference type="GO" id="GO:0005840">
    <property type="term" value="C:ribosome"/>
    <property type="evidence" value="ECO:0007669"/>
    <property type="project" value="UniProtKB-KW"/>
</dbReference>
<sequence>MTETNEFRRLKALAKRYARANRIAQHQALDLIAGELGFRNWVKLISASKKGWQTDTEQMARVEAFVMSPLPAATILKGDSEAMNRRFAYLEQAEHGMIGDHTYRLQEILGDVIIAGEGWSIRVSENPGAIPIVETYTDPEADCPVLDPEFRQKALKVARDWAVRVRAEISTDWPRRSTKPDLNGVVRHPLGRGKSAVWFCLHCDGKITGAQIAENLWHCPGCGASPLDIFDTAFWSDDRGESFLPVKANEAVGQDQPDFQIVDGRPKLDLTEEKIILLIRTALLDDASNISEKLGALLAEISTDDENGVWIELEVDLWPEKKDPVQALAVSQLLGLEAEIISSSSTIPFAWPGLGEIATSTSEYTQMMLDAYAQYGGLPNRKAKE</sequence>
<keyword evidence="1" id="KW-0687">Ribonucleoprotein</keyword>
<evidence type="ECO:0000313" key="2">
    <source>
        <dbReference type="Proteomes" id="UP000540909"/>
    </source>
</evidence>
<keyword evidence="1" id="KW-0689">Ribosomal protein</keyword>
<dbReference type="AlphaFoldDB" id="A0A7W6R511"/>
<dbReference type="Proteomes" id="UP000540909">
    <property type="component" value="Unassembled WGS sequence"/>
</dbReference>
<organism evidence="1 2">
    <name type="scientific">Rhizobium esperanzae</name>
    <dbReference type="NCBI Taxonomy" id="1967781"/>
    <lineage>
        <taxon>Bacteria</taxon>
        <taxon>Pseudomonadati</taxon>
        <taxon>Pseudomonadota</taxon>
        <taxon>Alphaproteobacteria</taxon>
        <taxon>Hyphomicrobiales</taxon>
        <taxon>Rhizobiaceae</taxon>
        <taxon>Rhizobium/Agrobacterium group</taxon>
        <taxon>Rhizobium</taxon>
    </lineage>
</organism>